<gene>
    <name evidence="7" type="ORF">FPL22_12060</name>
</gene>
<dbReference type="PANTHER" id="PTHR43731">
    <property type="entry name" value="RHOMBOID PROTEASE"/>
    <property type="match status" value="1"/>
</dbReference>
<feature type="transmembrane region" description="Helical" evidence="5">
    <location>
        <begin position="105"/>
        <end position="123"/>
    </location>
</feature>
<evidence type="ECO:0000313" key="7">
    <source>
        <dbReference type="EMBL" id="TSJ77539.1"/>
    </source>
</evidence>
<feature type="transmembrane region" description="Helical" evidence="5">
    <location>
        <begin position="129"/>
        <end position="148"/>
    </location>
</feature>
<comment type="caution">
    <text evidence="7">The sequence shown here is derived from an EMBL/GenBank/DDBJ whole genome shotgun (WGS) entry which is preliminary data.</text>
</comment>
<keyword evidence="8" id="KW-1185">Reference proteome</keyword>
<dbReference type="GO" id="GO:0004252">
    <property type="term" value="F:serine-type endopeptidase activity"/>
    <property type="evidence" value="ECO:0007669"/>
    <property type="project" value="InterPro"/>
</dbReference>
<accession>A0A556QLL3</accession>
<feature type="transmembrane region" description="Helical" evidence="5">
    <location>
        <begin position="160"/>
        <end position="179"/>
    </location>
</feature>
<keyword evidence="4 5" id="KW-0472">Membrane</keyword>
<dbReference type="OrthoDB" id="9813074at2"/>
<dbReference type="Pfam" id="PF01694">
    <property type="entry name" value="Rhomboid"/>
    <property type="match status" value="1"/>
</dbReference>
<evidence type="ECO:0000256" key="1">
    <source>
        <dbReference type="ARBA" id="ARBA00004141"/>
    </source>
</evidence>
<evidence type="ECO:0000256" key="4">
    <source>
        <dbReference type="ARBA" id="ARBA00023136"/>
    </source>
</evidence>
<dbReference type="InterPro" id="IPR022764">
    <property type="entry name" value="Peptidase_S54_rhomboid_dom"/>
</dbReference>
<dbReference type="SUPFAM" id="SSF144091">
    <property type="entry name" value="Rhomboid-like"/>
    <property type="match status" value="1"/>
</dbReference>
<evidence type="ECO:0000256" key="5">
    <source>
        <dbReference type="SAM" id="Phobius"/>
    </source>
</evidence>
<keyword evidence="7" id="KW-0645">Protease</keyword>
<feature type="transmembrane region" description="Helical" evidence="5">
    <location>
        <begin position="199"/>
        <end position="217"/>
    </location>
</feature>
<dbReference type="EMBL" id="VMBG01000002">
    <property type="protein sequence ID" value="TSJ77539.1"/>
    <property type="molecule type" value="Genomic_DNA"/>
</dbReference>
<dbReference type="InterPro" id="IPR035952">
    <property type="entry name" value="Rhomboid-like_sf"/>
</dbReference>
<dbReference type="Proteomes" id="UP000315648">
    <property type="component" value="Unassembled WGS sequence"/>
</dbReference>
<evidence type="ECO:0000256" key="2">
    <source>
        <dbReference type="ARBA" id="ARBA00022692"/>
    </source>
</evidence>
<name>A0A556QLL3_9BACT</name>
<proteinExistence type="predicted"/>
<comment type="subcellular location">
    <subcellularLocation>
        <location evidence="1">Membrane</location>
        <topology evidence="1">Multi-pass membrane protein</topology>
    </subcellularLocation>
</comment>
<dbReference type="AlphaFoldDB" id="A0A556QLL3"/>
<reference evidence="7 8" key="1">
    <citation type="submission" date="2019-07" db="EMBL/GenBank/DDBJ databases">
        <title>Description of 53C-WASEF.</title>
        <authorList>
            <person name="Pitt A."/>
            <person name="Hahn M.W."/>
        </authorList>
    </citation>
    <scope>NUCLEOTIDE SEQUENCE [LARGE SCALE GENOMIC DNA]</scope>
    <source>
        <strain evidence="7 8">53C-WASEF</strain>
    </source>
</reference>
<dbReference type="PANTHER" id="PTHR43731:SF26">
    <property type="entry name" value="RHOMBOID-LIKE PROTEIN 10, CHLOROPLASTIC"/>
    <property type="match status" value="1"/>
</dbReference>
<sequence>MIPLWDSHPHKRAPVVTVTLILANLVVFGYEAMLMLQGGGALEAFVTRHALVPSRLIAGWSEQEQWLTLGSHMFLHGSVAHVLGNCWFLWIFGNNVECKLGHVRYLLFYVAGGLGAAALQIAVAPSATVPMIGASGAISAVLGAYFILLPTAWIVTLVPWIVPILPVPAFLFLILWFALQAVNGFGVLLGGTAGASGVAWWAHAGGFLTGVCLTLWAKSNRWVRK</sequence>
<dbReference type="Gene3D" id="1.20.1540.10">
    <property type="entry name" value="Rhomboid-like"/>
    <property type="match status" value="1"/>
</dbReference>
<evidence type="ECO:0000259" key="6">
    <source>
        <dbReference type="Pfam" id="PF01694"/>
    </source>
</evidence>
<dbReference type="GO" id="GO:0016020">
    <property type="term" value="C:membrane"/>
    <property type="evidence" value="ECO:0007669"/>
    <property type="project" value="UniProtKB-SubCell"/>
</dbReference>
<feature type="transmembrane region" description="Helical" evidence="5">
    <location>
        <begin position="73"/>
        <end position="93"/>
    </location>
</feature>
<dbReference type="GO" id="GO:0006508">
    <property type="term" value="P:proteolysis"/>
    <property type="evidence" value="ECO:0007669"/>
    <property type="project" value="UniProtKB-KW"/>
</dbReference>
<organism evidence="7 8">
    <name type="scientific">Rariglobus hedericola</name>
    <dbReference type="NCBI Taxonomy" id="2597822"/>
    <lineage>
        <taxon>Bacteria</taxon>
        <taxon>Pseudomonadati</taxon>
        <taxon>Verrucomicrobiota</taxon>
        <taxon>Opitutia</taxon>
        <taxon>Opitutales</taxon>
        <taxon>Opitutaceae</taxon>
        <taxon>Rariglobus</taxon>
    </lineage>
</organism>
<evidence type="ECO:0000313" key="8">
    <source>
        <dbReference type="Proteomes" id="UP000315648"/>
    </source>
</evidence>
<keyword evidence="7" id="KW-0378">Hydrolase</keyword>
<feature type="domain" description="Peptidase S54 rhomboid" evidence="6">
    <location>
        <begin position="64"/>
        <end position="215"/>
    </location>
</feature>
<keyword evidence="2 5" id="KW-0812">Transmembrane</keyword>
<protein>
    <submittedName>
        <fullName evidence="7">Rhomboid family intramembrane serine protease</fullName>
    </submittedName>
</protein>
<keyword evidence="3 5" id="KW-1133">Transmembrane helix</keyword>
<dbReference type="InterPro" id="IPR050925">
    <property type="entry name" value="Rhomboid_protease_S54"/>
</dbReference>
<feature type="transmembrane region" description="Helical" evidence="5">
    <location>
        <begin position="12"/>
        <end position="30"/>
    </location>
</feature>
<evidence type="ECO:0000256" key="3">
    <source>
        <dbReference type="ARBA" id="ARBA00022989"/>
    </source>
</evidence>